<evidence type="ECO:0000256" key="3">
    <source>
        <dbReference type="ARBA" id="ARBA00023082"/>
    </source>
</evidence>
<feature type="domain" description="RNA polymerase sigma-70 region 2" evidence="5">
    <location>
        <begin position="31"/>
        <end position="96"/>
    </location>
</feature>
<dbReference type="InterPro" id="IPR013249">
    <property type="entry name" value="RNA_pol_sigma70_r4_t2"/>
</dbReference>
<evidence type="ECO:0000259" key="5">
    <source>
        <dbReference type="Pfam" id="PF04542"/>
    </source>
</evidence>
<reference evidence="7 8" key="1">
    <citation type="journal article" date="2014" name="Int. J. Syst. Evol. Microbiol.">
        <title>Complete genome sequence of Corynebacterium casei LMG S-19264T (=DSM 44701T), isolated from a smear-ripened cheese.</title>
        <authorList>
            <consortium name="US DOE Joint Genome Institute (JGI-PGF)"/>
            <person name="Walter F."/>
            <person name="Albersmeier A."/>
            <person name="Kalinowski J."/>
            <person name="Ruckert C."/>
        </authorList>
    </citation>
    <scope>NUCLEOTIDE SEQUENCE [LARGE SCALE GENOMIC DNA]</scope>
    <source>
        <strain evidence="7 8">NBRC 110095</strain>
    </source>
</reference>
<protein>
    <submittedName>
        <fullName evidence="7">DNA-directed RNA polymerase sigma-70 factor</fullName>
    </submittedName>
</protein>
<dbReference type="GO" id="GO:0003677">
    <property type="term" value="F:DNA binding"/>
    <property type="evidence" value="ECO:0007669"/>
    <property type="project" value="InterPro"/>
</dbReference>
<dbReference type="AlphaFoldDB" id="A0AA37TAA3"/>
<keyword evidence="2" id="KW-0805">Transcription regulation</keyword>
<keyword evidence="3" id="KW-0731">Sigma factor</keyword>
<name>A0AA37TAA3_9GAMM</name>
<keyword evidence="8" id="KW-1185">Reference proteome</keyword>
<dbReference type="Gene3D" id="1.10.1740.10">
    <property type="match status" value="1"/>
</dbReference>
<dbReference type="Pfam" id="PF04542">
    <property type="entry name" value="Sigma70_r2"/>
    <property type="match status" value="1"/>
</dbReference>
<keyword evidence="4" id="KW-0804">Transcription</keyword>
<feature type="domain" description="RNA polymerase sigma factor 70 region 4 type 2" evidence="6">
    <location>
        <begin position="131"/>
        <end position="182"/>
    </location>
</feature>
<dbReference type="InterPro" id="IPR014284">
    <property type="entry name" value="RNA_pol_sigma-70_dom"/>
</dbReference>
<dbReference type="GO" id="GO:0000428">
    <property type="term" value="C:DNA-directed RNA polymerase complex"/>
    <property type="evidence" value="ECO:0007669"/>
    <property type="project" value="UniProtKB-KW"/>
</dbReference>
<accession>A0AA37TAA3</accession>
<dbReference type="PANTHER" id="PTHR43133">
    <property type="entry name" value="RNA POLYMERASE ECF-TYPE SIGMA FACTO"/>
    <property type="match status" value="1"/>
</dbReference>
<evidence type="ECO:0000256" key="1">
    <source>
        <dbReference type="ARBA" id="ARBA00010641"/>
    </source>
</evidence>
<comment type="similarity">
    <text evidence="1">Belongs to the sigma-70 factor family. ECF subfamily.</text>
</comment>
<dbReference type="InterPro" id="IPR007627">
    <property type="entry name" value="RNA_pol_sigma70_r2"/>
</dbReference>
<dbReference type="SUPFAM" id="SSF88659">
    <property type="entry name" value="Sigma3 and sigma4 domains of RNA polymerase sigma factors"/>
    <property type="match status" value="1"/>
</dbReference>
<evidence type="ECO:0000313" key="8">
    <source>
        <dbReference type="Proteomes" id="UP001156870"/>
    </source>
</evidence>
<dbReference type="RefSeq" id="WP_232593436.1">
    <property type="nucleotide sequence ID" value="NZ_BSPD01000087.1"/>
</dbReference>
<dbReference type="PANTHER" id="PTHR43133:SF63">
    <property type="entry name" value="RNA POLYMERASE SIGMA FACTOR FECI-RELATED"/>
    <property type="match status" value="1"/>
</dbReference>
<dbReference type="GO" id="GO:0016987">
    <property type="term" value="F:sigma factor activity"/>
    <property type="evidence" value="ECO:0007669"/>
    <property type="project" value="UniProtKB-KW"/>
</dbReference>
<comment type="caution">
    <text evidence="7">The sequence shown here is derived from an EMBL/GenBank/DDBJ whole genome shotgun (WGS) entry which is preliminary data.</text>
</comment>
<dbReference type="InterPro" id="IPR039425">
    <property type="entry name" value="RNA_pol_sigma-70-like"/>
</dbReference>
<gene>
    <name evidence="7" type="ORF">GCM10007877_34110</name>
</gene>
<sequence length="186" mass="21808">MTNIDTKPDADILSIDTALTDKDRDYYQSIYKLHHKDLCNFVRRLLGSEGEVMDVVQSVYVRLVRQNKPYKLEQNPRAYLFTIATNLVRDNIRRENMRKEVADGQRYIDEELTSVSSNPEEHTHLHQRLSLLERAVARLPEKQRDILLLNRIHHLTCQQIADKRGIPLRSVQRYLSDALVRCQSLV</sequence>
<dbReference type="SUPFAM" id="SSF88946">
    <property type="entry name" value="Sigma2 domain of RNA polymerase sigma factors"/>
    <property type="match status" value="1"/>
</dbReference>
<dbReference type="InterPro" id="IPR013325">
    <property type="entry name" value="RNA_pol_sigma_r2"/>
</dbReference>
<dbReference type="EMBL" id="BSPD01000087">
    <property type="protein sequence ID" value="GLS27692.1"/>
    <property type="molecule type" value="Genomic_DNA"/>
</dbReference>
<dbReference type="InterPro" id="IPR036388">
    <property type="entry name" value="WH-like_DNA-bd_sf"/>
</dbReference>
<evidence type="ECO:0000256" key="2">
    <source>
        <dbReference type="ARBA" id="ARBA00023015"/>
    </source>
</evidence>
<dbReference type="Gene3D" id="1.10.10.10">
    <property type="entry name" value="Winged helix-like DNA-binding domain superfamily/Winged helix DNA-binding domain"/>
    <property type="match status" value="1"/>
</dbReference>
<dbReference type="InterPro" id="IPR013324">
    <property type="entry name" value="RNA_pol_sigma_r3/r4-like"/>
</dbReference>
<evidence type="ECO:0000256" key="4">
    <source>
        <dbReference type="ARBA" id="ARBA00023163"/>
    </source>
</evidence>
<keyword evidence="7" id="KW-0240">DNA-directed RNA polymerase</keyword>
<dbReference type="NCBIfam" id="TIGR02937">
    <property type="entry name" value="sigma70-ECF"/>
    <property type="match status" value="1"/>
</dbReference>
<dbReference type="GO" id="GO:0006352">
    <property type="term" value="P:DNA-templated transcription initiation"/>
    <property type="evidence" value="ECO:0007669"/>
    <property type="project" value="InterPro"/>
</dbReference>
<evidence type="ECO:0000313" key="7">
    <source>
        <dbReference type="EMBL" id="GLS27692.1"/>
    </source>
</evidence>
<proteinExistence type="inferred from homology"/>
<evidence type="ECO:0000259" key="6">
    <source>
        <dbReference type="Pfam" id="PF08281"/>
    </source>
</evidence>
<organism evidence="7 8">
    <name type="scientific">Marinibactrum halimedae</name>
    <dbReference type="NCBI Taxonomy" id="1444977"/>
    <lineage>
        <taxon>Bacteria</taxon>
        <taxon>Pseudomonadati</taxon>
        <taxon>Pseudomonadota</taxon>
        <taxon>Gammaproteobacteria</taxon>
        <taxon>Cellvibrionales</taxon>
        <taxon>Cellvibrionaceae</taxon>
        <taxon>Marinibactrum</taxon>
    </lineage>
</organism>
<dbReference type="Pfam" id="PF08281">
    <property type="entry name" value="Sigma70_r4_2"/>
    <property type="match status" value="1"/>
</dbReference>
<dbReference type="Proteomes" id="UP001156870">
    <property type="component" value="Unassembled WGS sequence"/>
</dbReference>